<evidence type="ECO:0000313" key="4">
    <source>
        <dbReference type="Proteomes" id="UP000094527"/>
    </source>
</evidence>
<dbReference type="Proteomes" id="UP000094527">
    <property type="component" value="Unassembled WGS sequence"/>
</dbReference>
<proteinExistence type="predicted"/>
<feature type="transmembrane region" description="Helical" evidence="2">
    <location>
        <begin position="258"/>
        <end position="279"/>
    </location>
</feature>
<feature type="transmembrane region" description="Helical" evidence="2">
    <location>
        <begin position="285"/>
        <end position="304"/>
    </location>
</feature>
<name>A0A1D2NC15_ORCCI</name>
<evidence type="ECO:0000313" key="3">
    <source>
        <dbReference type="EMBL" id="ODN02798.1"/>
    </source>
</evidence>
<comment type="caution">
    <text evidence="3">The sequence shown here is derived from an EMBL/GenBank/DDBJ whole genome shotgun (WGS) entry which is preliminary data.</text>
</comment>
<keyword evidence="4" id="KW-1185">Reference proteome</keyword>
<feature type="transmembrane region" description="Helical" evidence="2">
    <location>
        <begin position="325"/>
        <end position="350"/>
    </location>
</feature>
<dbReference type="AlphaFoldDB" id="A0A1D2NC15"/>
<keyword evidence="2" id="KW-1133">Transmembrane helix</keyword>
<feature type="compositionally biased region" description="Basic and acidic residues" evidence="1">
    <location>
        <begin position="16"/>
        <end position="64"/>
    </location>
</feature>
<keyword evidence="2" id="KW-0472">Membrane</keyword>
<dbReference type="EMBL" id="LJIJ01000095">
    <property type="protein sequence ID" value="ODN02798.1"/>
    <property type="molecule type" value="Genomic_DNA"/>
</dbReference>
<feature type="region of interest" description="Disordered" evidence="1">
    <location>
        <begin position="13"/>
        <end position="64"/>
    </location>
</feature>
<gene>
    <name evidence="3" type="ORF">Ocin01_03880</name>
</gene>
<accession>A0A1D2NC15</accession>
<reference evidence="3 4" key="1">
    <citation type="journal article" date="2016" name="Genome Biol. Evol.">
        <title>Gene Family Evolution Reflects Adaptation to Soil Environmental Stressors in the Genome of the Collembolan Orchesella cincta.</title>
        <authorList>
            <person name="Faddeeva-Vakhrusheva A."/>
            <person name="Derks M.F."/>
            <person name="Anvar S.Y."/>
            <person name="Agamennone V."/>
            <person name="Suring W."/>
            <person name="Smit S."/>
            <person name="van Straalen N.M."/>
            <person name="Roelofs D."/>
        </authorList>
    </citation>
    <scope>NUCLEOTIDE SEQUENCE [LARGE SCALE GENOMIC DNA]</scope>
    <source>
        <tissue evidence="3">Mixed pool</tissue>
    </source>
</reference>
<keyword evidence="2" id="KW-0812">Transmembrane</keyword>
<evidence type="ECO:0000256" key="2">
    <source>
        <dbReference type="SAM" id="Phobius"/>
    </source>
</evidence>
<evidence type="ECO:0000256" key="1">
    <source>
        <dbReference type="SAM" id="MobiDB-lite"/>
    </source>
</evidence>
<organism evidence="3 4">
    <name type="scientific">Orchesella cincta</name>
    <name type="common">Springtail</name>
    <name type="synonym">Podura cincta</name>
    <dbReference type="NCBI Taxonomy" id="48709"/>
    <lineage>
        <taxon>Eukaryota</taxon>
        <taxon>Metazoa</taxon>
        <taxon>Ecdysozoa</taxon>
        <taxon>Arthropoda</taxon>
        <taxon>Hexapoda</taxon>
        <taxon>Collembola</taxon>
        <taxon>Entomobryomorpha</taxon>
        <taxon>Entomobryoidea</taxon>
        <taxon>Orchesellidae</taxon>
        <taxon>Orchesellinae</taxon>
        <taxon>Orchesella</taxon>
    </lineage>
</organism>
<sequence>MAFARGGFKFMKKSKMKVDAKDKKSIKEKEKARRESKKDNKSKTDSKSNNESKKKRESISIEKLKKNLLNKNSQNKKGEGDEKEATKPKKSYYPCCFDIPLDIAMEGLALFDIVYFSSVTIFWTVILALEPFAGRSYAIVRRNLTMGPHYLDAVQRLFDFQLTATPAPTMEFDYEDRFEETSTTIGPQQFDPVDVDFDKMARNFSRISYIYSKYAQEVDENCGINYFVDFLFTNELNITRNLFGGEEIVVKITCASTLYVLLSGLLMSAICCFRGYVFAKIFIIVLWYAQLIPSYLTVSAAFMSQSHRLCILQYGLSKRIRGQTVLFWLLLWPVIIFKPYQIFIWTIYIYEWFNNKQGTLQDESYFSPIKVEERQKNAPIYLATDHERDERTLTRPHLFKPAKKLRLPGRRGKSNRVLWGGSSSKFKKGFARSLNSSSSD</sequence>
<feature type="transmembrane region" description="Helical" evidence="2">
    <location>
        <begin position="113"/>
        <end position="133"/>
    </location>
</feature>
<protein>
    <submittedName>
        <fullName evidence="3">Uncharacterized protein</fullName>
    </submittedName>
</protein>